<evidence type="ECO:0000256" key="5">
    <source>
        <dbReference type="ARBA" id="ARBA00022679"/>
    </source>
</evidence>
<keyword evidence="9" id="KW-0812">Transmembrane</keyword>
<dbReference type="SUPFAM" id="SSF47384">
    <property type="entry name" value="Homodimeric domain of signal transducing histidine kinase"/>
    <property type="match status" value="1"/>
</dbReference>
<keyword evidence="7" id="KW-0902">Two-component regulatory system</keyword>
<dbReference type="PRINTS" id="PR00344">
    <property type="entry name" value="BCTRLSENSOR"/>
</dbReference>
<dbReference type="PROSITE" id="PS50885">
    <property type="entry name" value="HAMP"/>
    <property type="match status" value="1"/>
</dbReference>
<feature type="domain" description="HAMP" evidence="11">
    <location>
        <begin position="199"/>
        <end position="251"/>
    </location>
</feature>
<dbReference type="OrthoDB" id="9773246at2"/>
<dbReference type="Pfam" id="PF00672">
    <property type="entry name" value="HAMP"/>
    <property type="match status" value="1"/>
</dbReference>
<dbReference type="Pfam" id="PF02518">
    <property type="entry name" value="HATPase_c"/>
    <property type="match status" value="1"/>
</dbReference>
<dbReference type="GO" id="GO:0016020">
    <property type="term" value="C:membrane"/>
    <property type="evidence" value="ECO:0007669"/>
    <property type="project" value="UniProtKB-SubCell"/>
</dbReference>
<dbReference type="InterPro" id="IPR003660">
    <property type="entry name" value="HAMP_dom"/>
</dbReference>
<feature type="domain" description="Histidine kinase" evidence="10">
    <location>
        <begin position="303"/>
        <end position="555"/>
    </location>
</feature>
<dbReference type="HOGENOM" id="CLU_000445_114_39_3"/>
<dbReference type="SUPFAM" id="SSF158472">
    <property type="entry name" value="HAMP domain-like"/>
    <property type="match status" value="1"/>
</dbReference>
<feature type="transmembrane region" description="Helical" evidence="9">
    <location>
        <begin position="7"/>
        <end position="26"/>
    </location>
</feature>
<evidence type="ECO:0000256" key="3">
    <source>
        <dbReference type="ARBA" id="ARBA00012438"/>
    </source>
</evidence>
<keyword evidence="9" id="KW-0472">Membrane</keyword>
<evidence type="ECO:0000256" key="6">
    <source>
        <dbReference type="ARBA" id="ARBA00022777"/>
    </source>
</evidence>
<evidence type="ECO:0000259" key="11">
    <source>
        <dbReference type="PROSITE" id="PS50885"/>
    </source>
</evidence>
<feature type="coiled-coil region" evidence="8">
    <location>
        <begin position="243"/>
        <end position="294"/>
    </location>
</feature>
<keyword evidence="4" id="KW-0597">Phosphoprotein</keyword>
<dbReference type="SUPFAM" id="SSF55874">
    <property type="entry name" value="ATPase domain of HSP90 chaperone/DNA topoisomerase II/histidine kinase"/>
    <property type="match status" value="1"/>
</dbReference>
<keyword evidence="5" id="KW-0808">Transferase</keyword>
<dbReference type="AlphaFoldDB" id="B2J879"/>
<dbReference type="EnsemblBacteria" id="ACC79328">
    <property type="protein sequence ID" value="ACC79328"/>
    <property type="gene ID" value="Npun_R0565"/>
</dbReference>
<dbReference type="Gene3D" id="6.10.340.10">
    <property type="match status" value="1"/>
</dbReference>
<organism evidence="12 13">
    <name type="scientific">Nostoc punctiforme (strain ATCC 29133 / PCC 73102)</name>
    <dbReference type="NCBI Taxonomy" id="63737"/>
    <lineage>
        <taxon>Bacteria</taxon>
        <taxon>Bacillati</taxon>
        <taxon>Cyanobacteriota</taxon>
        <taxon>Cyanophyceae</taxon>
        <taxon>Nostocales</taxon>
        <taxon>Nostocaceae</taxon>
        <taxon>Nostoc</taxon>
    </lineage>
</organism>
<dbReference type="InterPro" id="IPR005467">
    <property type="entry name" value="His_kinase_dom"/>
</dbReference>
<evidence type="ECO:0000256" key="1">
    <source>
        <dbReference type="ARBA" id="ARBA00000085"/>
    </source>
</evidence>
<dbReference type="PANTHER" id="PTHR43065:SF50">
    <property type="entry name" value="HISTIDINE KINASE"/>
    <property type="match status" value="1"/>
</dbReference>
<dbReference type="GO" id="GO:0000155">
    <property type="term" value="F:phosphorelay sensor kinase activity"/>
    <property type="evidence" value="ECO:0007669"/>
    <property type="project" value="InterPro"/>
</dbReference>
<dbReference type="eggNOG" id="COG4191">
    <property type="taxonomic scope" value="Bacteria"/>
</dbReference>
<comment type="catalytic activity">
    <reaction evidence="1">
        <text>ATP + protein L-histidine = ADP + protein N-phospho-L-histidine.</text>
        <dbReference type="EC" id="2.7.13.3"/>
    </reaction>
</comment>
<evidence type="ECO:0000313" key="12">
    <source>
        <dbReference type="EMBL" id="ACC79328.1"/>
    </source>
</evidence>
<dbReference type="SMART" id="SM00304">
    <property type="entry name" value="HAMP"/>
    <property type="match status" value="1"/>
</dbReference>
<evidence type="ECO:0000256" key="2">
    <source>
        <dbReference type="ARBA" id="ARBA00004370"/>
    </source>
</evidence>
<sequence>MKISQKLISGILGMATISVIVGAISAHQQLKIAKYLAQQEAEEVAGLLGYFVSHELEYHELRSRKEMLAQLQEHVQSLHKQRQRDLEIVDRNKIILADVVTEDIGTRLDRDRNNEVGKTIQDGIPRTYVESSPEYPNGIQLIAVAFKTNKGETIGAVILEYTPLYKAALATAEKNIIVTLFISLGCSVFALAAGYLLSKSISKPIKQLQLAVVNLAEGKLDTRVSIRSQDEIGELATSFNKMADDLQYSRNELVNANEQLRDEITERQEAEAELQQALKELQKTQIQLIQSEKMSSLGQLVAGVAHEINNPVNFIYGNLEYTDDYTQQMLLLIKLYQKHYPYPEPEIQNANQLNDIEYLIEDLPKMLTSMKMGAKRIREIVLSLRIFSRLDKAEFKTADLHEGIDSTLLILQHRLKAQNNRPQIQVVKEYGEMPKIQCFAGQMNQVFMNLLTNAIDALEEAFQKELCPNPLIRISSEQVNENAVIRITDNGSGIPKEIQSRLFDPFFTTKAVGKGTGMGLSISYQIITEKHGGSLECISSPGQGAEFVIAIPIRAGKLAQSSIA</sequence>
<dbReference type="Gene3D" id="3.30.565.10">
    <property type="entry name" value="Histidine kinase-like ATPase, C-terminal domain"/>
    <property type="match status" value="1"/>
</dbReference>
<reference evidence="13" key="1">
    <citation type="submission" date="2008-04" db="EMBL/GenBank/DDBJ databases">
        <title>Complete sequence of chromosome of Nostoc punctiforme ATCC 29133.</title>
        <authorList>
            <consortium name="US DOE Joint Genome Institute"/>
            <person name="Copeland A."/>
            <person name="Lucas S."/>
            <person name="Lapidus A."/>
            <person name="Glavina del Rio T."/>
            <person name="Dalin E."/>
            <person name="Tice H."/>
            <person name="Pitluck S."/>
            <person name="Chain P."/>
            <person name="Malfatti S."/>
            <person name="Shin M."/>
            <person name="Vergez L."/>
            <person name="Schmutz J."/>
            <person name="Larimer F."/>
            <person name="Land M."/>
            <person name="Hauser L."/>
            <person name="Kyrpides N."/>
            <person name="Kim E."/>
            <person name="Meeks J.C."/>
            <person name="Elhai J."/>
            <person name="Campbell E.L."/>
            <person name="Thiel T."/>
            <person name="Longmire J."/>
            <person name="Potts M."/>
            <person name="Atlas R."/>
        </authorList>
    </citation>
    <scope>NUCLEOTIDE SEQUENCE [LARGE SCALE GENOMIC DNA]</scope>
    <source>
        <strain evidence="13">ATCC 29133 / PCC 73102</strain>
    </source>
</reference>
<dbReference type="InterPro" id="IPR036097">
    <property type="entry name" value="HisK_dim/P_sf"/>
</dbReference>
<dbReference type="Proteomes" id="UP000001191">
    <property type="component" value="Chromosome"/>
</dbReference>
<evidence type="ECO:0000256" key="9">
    <source>
        <dbReference type="SAM" id="Phobius"/>
    </source>
</evidence>
<dbReference type="EMBL" id="CP001037">
    <property type="protein sequence ID" value="ACC79328.1"/>
    <property type="molecule type" value="Genomic_DNA"/>
</dbReference>
<protein>
    <recommendedName>
        <fullName evidence="3">histidine kinase</fullName>
        <ecNumber evidence="3">2.7.13.3</ecNumber>
    </recommendedName>
</protein>
<evidence type="ECO:0000259" key="10">
    <source>
        <dbReference type="PROSITE" id="PS50109"/>
    </source>
</evidence>
<evidence type="ECO:0000256" key="8">
    <source>
        <dbReference type="SAM" id="Coils"/>
    </source>
</evidence>
<dbReference type="PROSITE" id="PS50109">
    <property type="entry name" value="HIS_KIN"/>
    <property type="match status" value="1"/>
</dbReference>
<dbReference type="Gene3D" id="1.10.287.130">
    <property type="match status" value="1"/>
</dbReference>
<dbReference type="PhylomeDB" id="B2J879"/>
<dbReference type="STRING" id="63737.Npun_R0565"/>
<dbReference type="CDD" id="cd00082">
    <property type="entry name" value="HisKA"/>
    <property type="match status" value="1"/>
</dbReference>
<dbReference type="RefSeq" id="WP_012407353.1">
    <property type="nucleotide sequence ID" value="NC_010628.1"/>
</dbReference>
<dbReference type="KEGG" id="npu:Npun_R0565"/>
<dbReference type="InterPro" id="IPR003661">
    <property type="entry name" value="HisK_dim/P_dom"/>
</dbReference>
<comment type="subcellular location">
    <subcellularLocation>
        <location evidence="2">Membrane</location>
    </subcellularLocation>
</comment>
<dbReference type="CDD" id="cd06225">
    <property type="entry name" value="HAMP"/>
    <property type="match status" value="1"/>
</dbReference>
<reference evidence="12 13" key="2">
    <citation type="journal article" date="2013" name="Plant Physiol.">
        <title>A Nostoc punctiforme Sugar Transporter Necessary to Establish a Cyanobacterium-Plant Symbiosis.</title>
        <authorList>
            <person name="Ekman M."/>
            <person name="Picossi S."/>
            <person name="Campbell E.L."/>
            <person name="Meeks J.C."/>
            <person name="Flores E."/>
        </authorList>
    </citation>
    <scope>NUCLEOTIDE SEQUENCE [LARGE SCALE GENOMIC DNA]</scope>
    <source>
        <strain evidence="13">ATCC 29133 / PCC 73102</strain>
    </source>
</reference>
<dbReference type="InterPro" id="IPR004358">
    <property type="entry name" value="Sig_transdc_His_kin-like_C"/>
</dbReference>
<evidence type="ECO:0000256" key="4">
    <source>
        <dbReference type="ARBA" id="ARBA00022553"/>
    </source>
</evidence>
<keyword evidence="9" id="KW-1133">Transmembrane helix</keyword>
<dbReference type="PANTHER" id="PTHR43065">
    <property type="entry name" value="SENSOR HISTIDINE KINASE"/>
    <property type="match status" value="1"/>
</dbReference>
<accession>B2J879</accession>
<name>B2J879_NOSP7</name>
<evidence type="ECO:0000313" key="13">
    <source>
        <dbReference type="Proteomes" id="UP000001191"/>
    </source>
</evidence>
<dbReference type="SMART" id="SM00387">
    <property type="entry name" value="HATPase_c"/>
    <property type="match status" value="1"/>
</dbReference>
<dbReference type="InterPro" id="IPR003594">
    <property type="entry name" value="HATPase_dom"/>
</dbReference>
<proteinExistence type="predicted"/>
<dbReference type="EC" id="2.7.13.3" evidence="3"/>
<keyword evidence="13" id="KW-1185">Reference proteome</keyword>
<keyword evidence="8" id="KW-0175">Coiled coil</keyword>
<evidence type="ECO:0000256" key="7">
    <source>
        <dbReference type="ARBA" id="ARBA00023012"/>
    </source>
</evidence>
<gene>
    <name evidence="12" type="ordered locus">Npun_R0565</name>
</gene>
<keyword evidence="6 12" id="KW-0418">Kinase</keyword>
<dbReference type="InterPro" id="IPR036890">
    <property type="entry name" value="HATPase_C_sf"/>
</dbReference>